<accession>A0A285IJG6</accession>
<evidence type="ECO:0008006" key="3">
    <source>
        <dbReference type="Google" id="ProtNLM"/>
    </source>
</evidence>
<protein>
    <recommendedName>
        <fullName evidence="3">Transposase (putative) YhgA-like domain-containing protein</fullName>
    </recommendedName>
</protein>
<reference evidence="2" key="1">
    <citation type="submission" date="2017-09" db="EMBL/GenBank/DDBJ databases">
        <authorList>
            <person name="Varghese N."/>
            <person name="Submissions S."/>
        </authorList>
    </citation>
    <scope>NUCLEOTIDE SEQUENCE [LARGE SCALE GENOMIC DNA]</scope>
    <source>
        <strain evidence="2">MSL47</strain>
    </source>
</reference>
<gene>
    <name evidence="1" type="ORF">SAMN06265827_1662</name>
</gene>
<dbReference type="PANTHER" id="PTHR35586:SF1">
    <property type="entry name" value="SLL1691 PROTEIN"/>
    <property type="match status" value="1"/>
</dbReference>
<dbReference type="PANTHER" id="PTHR35586">
    <property type="entry name" value="SLL1691 PROTEIN"/>
    <property type="match status" value="1"/>
</dbReference>
<dbReference type="OrthoDB" id="419816at2"/>
<evidence type="ECO:0000313" key="2">
    <source>
        <dbReference type="Proteomes" id="UP000219573"/>
    </source>
</evidence>
<dbReference type="AlphaFoldDB" id="A0A285IJG6"/>
<dbReference type="EMBL" id="OBDZ01000066">
    <property type="protein sequence ID" value="SNY48094.1"/>
    <property type="molecule type" value="Genomic_DNA"/>
</dbReference>
<proteinExistence type="predicted"/>
<keyword evidence="2" id="KW-1185">Reference proteome</keyword>
<sequence>MMDRETPDLLWKEIIEDLFEDFVEFFMPKLYQEIDFSQGYEFLDNELANIMDKTLEGKKMADRLVKVYLKDGRENWILIHLEVQGYYEAEFSARMFKYFYRIYDKYDKKIVALAIFTEGRKDYKPSSFDYEFHGTKLNYEYNSYKILEQEEVELLKAENPFAMVILAGLYTLKSKGKNSLRYSFKQKLFRLLLDRDYSKRKIKNIFEFLDGILFLPNDLELRFRDDIKETIGGDEVMSKELTNLYQVGKSEGKLEGKLEGRVEGKLEGKLEIAKKLLEKKMDINDIMEVTELSEEQIKLIKERTQH</sequence>
<name>A0A285IJG6_9FIRM</name>
<organism evidence="1 2">
    <name type="scientific">Orenia metallireducens</name>
    <dbReference type="NCBI Taxonomy" id="1413210"/>
    <lineage>
        <taxon>Bacteria</taxon>
        <taxon>Bacillati</taxon>
        <taxon>Bacillota</taxon>
        <taxon>Clostridia</taxon>
        <taxon>Halanaerobiales</taxon>
        <taxon>Halobacteroidaceae</taxon>
        <taxon>Orenia</taxon>
    </lineage>
</organism>
<evidence type="ECO:0000313" key="1">
    <source>
        <dbReference type="EMBL" id="SNY48094.1"/>
    </source>
</evidence>
<dbReference type="Proteomes" id="UP000219573">
    <property type="component" value="Unassembled WGS sequence"/>
</dbReference>